<dbReference type="Pfam" id="PF00022">
    <property type="entry name" value="Actin"/>
    <property type="match status" value="1"/>
</dbReference>
<comment type="function">
    <text evidence="1">Actins are highly conserved proteins that are involved in various types of cell motility and are ubiquitously expressed in all eukaryotic cells.</text>
</comment>
<sequence>MIQRLLQLKYPSHSERITAGLAERLAHSYCWLASNYRQEMVEWKSDEFRRSHTVKVQLPFTKPSTEDLKALADRKRAQTERLLSVHRKRQQKQFESTQQRLDNLTKVENLMKQGDSPIVKQILSNLGLSNATDLSHEINACHKIMEKLQIQLNPSKIESTSSIEKIEANSYGNDNQNGNDEKESICFDSVDESQEDGKFKSSYSYLLEMMNAVYTNSFNTVTNELTGRYKRAAELLISQSLPSAVQTQMSLNTSSSDCKFTEAKLRHLWLNSLRDRRVYVSKKRAQRQSRVDLATQIGLHTNDQFDIGSDPDNFTIQSRSTLGTQPGISANNSGRNGLSSDSTNPGIYRPDDDKYDDSKKVLTERRRMQLEKIRAMAAELKPSRGRSRGNGRGIRPGAASRGSLKPRGRCRSLRTENDSRVSPLETNAVAYENDTLDDENSDLLVFDESVEMEQINSSNSLNRLWDPDADENTNEDSSLSIVTKKTNVISDYRTDNTGDESENERDQLAVIDSLLALYDPEASKDLGVTDLRVDLDQFYQIHVDTELMRSHEVLFQPSFMGSSEAGLSDCLEFVLRDTSRLLDSSSEPNFPQRIYLTGGVAAIPGLVDRIRCDIRPLLPVGSKWDNIEVIVAANPHLDAWHGARHFANSSYAEQYYTTKQMYEEYGPYYFKDHPLGNRYWINTN</sequence>
<feature type="compositionally biased region" description="Basic and acidic residues" evidence="3">
    <location>
        <begin position="349"/>
        <end position="360"/>
    </location>
</feature>
<dbReference type="AlphaFoldDB" id="A0AA85F1E4"/>
<proteinExistence type="inferred from homology"/>
<evidence type="ECO:0000256" key="1">
    <source>
        <dbReference type="ARBA" id="ARBA00003520"/>
    </source>
</evidence>
<evidence type="ECO:0000256" key="3">
    <source>
        <dbReference type="SAM" id="MobiDB-lite"/>
    </source>
</evidence>
<keyword evidence="4" id="KW-1185">Reference proteome</keyword>
<organism evidence="4 5">
    <name type="scientific">Schistosoma rodhaini</name>
    <dbReference type="NCBI Taxonomy" id="6188"/>
    <lineage>
        <taxon>Eukaryota</taxon>
        <taxon>Metazoa</taxon>
        <taxon>Spiralia</taxon>
        <taxon>Lophotrochozoa</taxon>
        <taxon>Platyhelminthes</taxon>
        <taxon>Trematoda</taxon>
        <taxon>Digenea</taxon>
        <taxon>Strigeidida</taxon>
        <taxon>Schistosomatoidea</taxon>
        <taxon>Schistosomatidae</taxon>
        <taxon>Schistosoma</taxon>
    </lineage>
</organism>
<accession>A0AA85F1E4</accession>
<protein>
    <recommendedName>
        <fullName evidence="6">Actin-related protein 5</fullName>
    </recommendedName>
</protein>
<evidence type="ECO:0000256" key="2">
    <source>
        <dbReference type="RuleBase" id="RU000487"/>
    </source>
</evidence>
<dbReference type="InterPro" id="IPR043129">
    <property type="entry name" value="ATPase_NBD"/>
</dbReference>
<reference evidence="5" key="2">
    <citation type="submission" date="2023-11" db="UniProtKB">
        <authorList>
            <consortium name="WormBaseParasite"/>
        </authorList>
    </citation>
    <scope>IDENTIFICATION</scope>
</reference>
<name>A0AA85F1E4_9TREM</name>
<evidence type="ECO:0008006" key="6">
    <source>
        <dbReference type="Google" id="ProtNLM"/>
    </source>
</evidence>
<feature type="region of interest" description="Disordered" evidence="3">
    <location>
        <begin position="377"/>
        <end position="420"/>
    </location>
</feature>
<dbReference type="Gene3D" id="3.30.420.40">
    <property type="match status" value="2"/>
</dbReference>
<reference evidence="4" key="1">
    <citation type="submission" date="2022-06" db="EMBL/GenBank/DDBJ databases">
        <authorList>
            <person name="Berger JAMES D."/>
            <person name="Berger JAMES D."/>
        </authorList>
    </citation>
    <scope>NUCLEOTIDE SEQUENCE [LARGE SCALE GENOMIC DNA]</scope>
</reference>
<comment type="similarity">
    <text evidence="2">Belongs to the actin family.</text>
</comment>
<dbReference type="WBParaSite" id="SRDH1_31260.9">
    <property type="protein sequence ID" value="SRDH1_31260.9"/>
    <property type="gene ID" value="SRDH1_31260"/>
</dbReference>
<dbReference type="InterPro" id="IPR004000">
    <property type="entry name" value="Actin"/>
</dbReference>
<evidence type="ECO:0000313" key="4">
    <source>
        <dbReference type="Proteomes" id="UP000050792"/>
    </source>
</evidence>
<dbReference type="PANTHER" id="PTHR11937">
    <property type="entry name" value="ACTIN"/>
    <property type="match status" value="1"/>
</dbReference>
<dbReference type="Proteomes" id="UP000050792">
    <property type="component" value="Unassembled WGS sequence"/>
</dbReference>
<dbReference type="FunFam" id="3.30.420.40:FF:000058">
    <property type="entry name" value="Putative actin-related protein 5"/>
    <property type="match status" value="1"/>
</dbReference>
<dbReference type="SUPFAM" id="SSF53067">
    <property type="entry name" value="Actin-like ATPase domain"/>
    <property type="match status" value="1"/>
</dbReference>
<dbReference type="Gene3D" id="3.90.640.10">
    <property type="entry name" value="Actin, Chain A, domain 4"/>
    <property type="match status" value="1"/>
</dbReference>
<dbReference type="SMART" id="SM00268">
    <property type="entry name" value="ACTIN"/>
    <property type="match status" value="1"/>
</dbReference>
<evidence type="ECO:0000313" key="5">
    <source>
        <dbReference type="WBParaSite" id="SRDH1_31260.9"/>
    </source>
</evidence>
<feature type="region of interest" description="Disordered" evidence="3">
    <location>
        <begin position="302"/>
        <end position="360"/>
    </location>
</feature>
<feature type="compositionally biased region" description="Polar residues" evidence="3">
    <location>
        <begin position="312"/>
        <end position="345"/>
    </location>
</feature>